<proteinExistence type="predicted"/>
<dbReference type="Proteomes" id="UP000501939">
    <property type="component" value="Chromosome"/>
</dbReference>
<organism evidence="2 3">
    <name type="scientific">Acinetobacter lanii</name>
    <dbReference type="NCBI Taxonomy" id="2715163"/>
    <lineage>
        <taxon>Bacteria</taxon>
        <taxon>Pseudomonadati</taxon>
        <taxon>Pseudomonadota</taxon>
        <taxon>Gammaproteobacteria</taxon>
        <taxon>Moraxellales</taxon>
        <taxon>Moraxellaceae</taxon>
        <taxon>Acinetobacter</taxon>
    </lineage>
</organism>
<accession>A0A6G8S0F2</accession>
<protein>
    <submittedName>
        <fullName evidence="2">SH3 domain-containing protein</fullName>
    </submittedName>
</protein>
<reference evidence="2 3" key="1">
    <citation type="submission" date="2020-03" db="EMBL/GenBank/DDBJ databases">
        <authorList>
            <person name="Zhu W."/>
        </authorList>
    </citation>
    <scope>NUCLEOTIDE SEQUENCE [LARGE SCALE GENOMIC DNA]</scope>
    <source>
        <strain evidence="2 3">185</strain>
    </source>
</reference>
<evidence type="ECO:0000313" key="3">
    <source>
        <dbReference type="Proteomes" id="UP000501939"/>
    </source>
</evidence>
<feature type="signal peptide" evidence="1">
    <location>
        <begin position="1"/>
        <end position="21"/>
    </location>
</feature>
<evidence type="ECO:0000256" key="1">
    <source>
        <dbReference type="SAM" id="SignalP"/>
    </source>
</evidence>
<dbReference type="KEGG" id="alj:G8D99_00590"/>
<dbReference type="EMBL" id="CP049916">
    <property type="protein sequence ID" value="QIO07669.1"/>
    <property type="molecule type" value="Genomic_DNA"/>
</dbReference>
<keyword evidence="1" id="KW-0732">Signal</keyword>
<keyword evidence="3" id="KW-1185">Reference proteome</keyword>
<dbReference type="Gene3D" id="2.30.30.40">
    <property type="entry name" value="SH3 Domains"/>
    <property type="match status" value="1"/>
</dbReference>
<name>A0A6G8S0F2_9GAMM</name>
<sequence length="244" mass="27840">MKKLIAIAMLSVATTSSANYALIQDPDGYVNVRDQASLKAKIRGKLNNGTVVYCLNDIEKETFYDATYANLKTDEGYIHKSRLNVFKGFQQWKYEKTLAHSAIYALKQNRITISVRPAQFNHQDFKMVKTKDNIPLYSLYKNKPFFGTDGELPNQTSMWQLSEIKIQWNGHTIVIPQSNLEQYFFPNTPLAKGSKYDHEMSEIYSLGNTLYILNDLNIGGAAHYHQIVVIEDGKVKAIQAWNAM</sequence>
<evidence type="ECO:0000313" key="2">
    <source>
        <dbReference type="EMBL" id="QIO07669.1"/>
    </source>
</evidence>
<dbReference type="AlphaFoldDB" id="A0A6G8S0F2"/>
<feature type="chain" id="PRO_5026196677" evidence="1">
    <location>
        <begin position="22"/>
        <end position="244"/>
    </location>
</feature>
<gene>
    <name evidence="2" type="ORF">G8D99_00590</name>
</gene>
<dbReference type="RefSeq" id="WP_166321646.1">
    <property type="nucleotide sequence ID" value="NZ_CP049916.1"/>
</dbReference>